<organism evidence="7 8">
    <name type="scientific">Pseudarthrobacter phenanthrenivorans</name>
    <name type="common">Arthrobacter phenanthrenivorans</name>
    <dbReference type="NCBI Taxonomy" id="361575"/>
    <lineage>
        <taxon>Bacteria</taxon>
        <taxon>Bacillati</taxon>
        <taxon>Actinomycetota</taxon>
        <taxon>Actinomycetes</taxon>
        <taxon>Micrococcales</taxon>
        <taxon>Micrococcaceae</taxon>
        <taxon>Pseudarthrobacter</taxon>
    </lineage>
</organism>
<sequence length="303" mass="33251">MPHLARRLFALPQDLEGAAQSWLEHGERTPRAARYASSVVLLRDSPTGLETWLGYRPGSSPLGVLAFPGGSLDPADDDAMGWLGPSPQHWAEQMGTDDVGLARRHVVGAVRELFEETGILLAGPDMSNTVEATSTPEWMRARIAVADQEKTLAQVLGKRGLSLRTDLLKSLVNWRSPDFAHRRFDTRYFAATVPLGQEPSLLEGKGVWGRWVNVAQVIHDRNTSALGDEAGQENTVGRPLGELLVPGSEIMLEKMASANGCIAYLSYKRKPHVYQPTLVEEDGKLMLEVEAAKTVAGDHQRER</sequence>
<dbReference type="OrthoDB" id="7183442at2"/>
<evidence type="ECO:0000256" key="5">
    <source>
        <dbReference type="ARBA" id="ARBA00022842"/>
    </source>
</evidence>
<evidence type="ECO:0000256" key="4">
    <source>
        <dbReference type="ARBA" id="ARBA00022801"/>
    </source>
</evidence>
<keyword evidence="3" id="KW-0479">Metal-binding</keyword>
<keyword evidence="4 7" id="KW-0378">Hydrolase</keyword>
<protein>
    <submittedName>
        <fullName evidence="7">NUDIX hydrolase</fullName>
    </submittedName>
</protein>
<dbReference type="AlphaFoldDB" id="A0A0B4DJL6"/>
<dbReference type="GO" id="GO:0016818">
    <property type="term" value="F:hydrolase activity, acting on acid anhydrides, in phosphorus-containing anhydrides"/>
    <property type="evidence" value="ECO:0007669"/>
    <property type="project" value="InterPro"/>
</dbReference>
<accession>A0A0B4DJL6</accession>
<name>A0A0B4DJL6_PSEPS</name>
<reference evidence="7 8" key="1">
    <citation type="submission" date="2014-12" db="EMBL/GenBank/DDBJ databases">
        <title>Genome sequencing of Arthrobacter phenanthrenivorans SWC37.</title>
        <authorList>
            <person name="Tan P.W."/>
            <person name="Chan K.-G."/>
        </authorList>
    </citation>
    <scope>NUCLEOTIDE SEQUENCE [LARGE SCALE GENOMIC DNA]</scope>
    <source>
        <strain evidence="7 8">SWC37</strain>
    </source>
</reference>
<dbReference type="InterPro" id="IPR015797">
    <property type="entry name" value="NUDIX_hydrolase-like_dom_sf"/>
</dbReference>
<evidence type="ECO:0000313" key="8">
    <source>
        <dbReference type="Proteomes" id="UP000031196"/>
    </source>
</evidence>
<comment type="cofactor">
    <cofactor evidence="2">
        <name>Mg(2+)</name>
        <dbReference type="ChEBI" id="CHEBI:18420"/>
    </cofactor>
</comment>
<dbReference type="EMBL" id="JWTB01000019">
    <property type="protein sequence ID" value="KIC66881.1"/>
    <property type="molecule type" value="Genomic_DNA"/>
</dbReference>
<evidence type="ECO:0000256" key="3">
    <source>
        <dbReference type="ARBA" id="ARBA00022723"/>
    </source>
</evidence>
<dbReference type="PANTHER" id="PTHR12318:SF0">
    <property type="entry name" value="ACYL-COENZYME A DIPHOSPHATASE NUDT19"/>
    <property type="match status" value="1"/>
</dbReference>
<keyword evidence="5" id="KW-0460">Magnesium</keyword>
<dbReference type="GO" id="GO:0046872">
    <property type="term" value="F:metal ion binding"/>
    <property type="evidence" value="ECO:0007669"/>
    <property type="project" value="UniProtKB-KW"/>
</dbReference>
<comment type="caution">
    <text evidence="7">The sequence shown here is derived from an EMBL/GenBank/DDBJ whole genome shotgun (WGS) entry which is preliminary data.</text>
</comment>
<evidence type="ECO:0000256" key="2">
    <source>
        <dbReference type="ARBA" id="ARBA00001946"/>
    </source>
</evidence>
<gene>
    <name evidence="7" type="ORF">RM50_10855</name>
</gene>
<dbReference type="Proteomes" id="UP000031196">
    <property type="component" value="Unassembled WGS sequence"/>
</dbReference>
<dbReference type="CDD" id="cd18870">
    <property type="entry name" value="NUDIX_AcylCoAdiphos_Nudt19"/>
    <property type="match status" value="1"/>
</dbReference>
<dbReference type="Gene3D" id="3.90.79.10">
    <property type="entry name" value="Nucleoside Triphosphate Pyrophosphohydrolase"/>
    <property type="match status" value="1"/>
</dbReference>
<dbReference type="InterPro" id="IPR039121">
    <property type="entry name" value="NUDT19"/>
</dbReference>
<evidence type="ECO:0000256" key="1">
    <source>
        <dbReference type="ARBA" id="ARBA00001936"/>
    </source>
</evidence>
<evidence type="ECO:0000313" key="7">
    <source>
        <dbReference type="EMBL" id="KIC66881.1"/>
    </source>
</evidence>
<dbReference type="PANTHER" id="PTHR12318">
    <property type="entry name" value="TESTOSTERONE-REGULATED PROTEIN RP2"/>
    <property type="match status" value="1"/>
</dbReference>
<proteinExistence type="predicted"/>
<evidence type="ECO:0000256" key="6">
    <source>
        <dbReference type="ARBA" id="ARBA00023211"/>
    </source>
</evidence>
<dbReference type="RefSeq" id="WP_043452474.1">
    <property type="nucleotide sequence ID" value="NZ_JWTB01000019.1"/>
</dbReference>
<keyword evidence="6" id="KW-0464">Manganese</keyword>
<comment type="cofactor">
    <cofactor evidence="1">
        <name>Mn(2+)</name>
        <dbReference type="ChEBI" id="CHEBI:29035"/>
    </cofactor>
</comment>
<dbReference type="SUPFAM" id="SSF55811">
    <property type="entry name" value="Nudix"/>
    <property type="match status" value="1"/>
</dbReference>